<proteinExistence type="predicted"/>
<reference evidence="2" key="1">
    <citation type="journal article" date="2019" name="Int. J. Syst. Evol. Microbiol.">
        <title>The Global Catalogue of Microorganisms (GCM) 10K type strain sequencing project: providing services to taxonomists for standard genome sequencing and annotation.</title>
        <authorList>
            <consortium name="The Broad Institute Genomics Platform"/>
            <consortium name="The Broad Institute Genome Sequencing Center for Infectious Disease"/>
            <person name="Wu L."/>
            <person name="Ma J."/>
        </authorList>
    </citation>
    <scope>NUCLEOTIDE SEQUENCE [LARGE SCALE GENOMIC DNA]</scope>
    <source>
        <strain evidence="2">KCTC 22209</strain>
    </source>
</reference>
<name>A0ABW5YQ41_9SPHI</name>
<comment type="caution">
    <text evidence="1">The sequence shown here is derived from an EMBL/GenBank/DDBJ whole genome shotgun (WGS) entry which is preliminary data.</text>
</comment>
<keyword evidence="2" id="KW-1185">Reference proteome</keyword>
<dbReference type="SUPFAM" id="SSF53335">
    <property type="entry name" value="S-adenosyl-L-methionine-dependent methyltransferases"/>
    <property type="match status" value="1"/>
</dbReference>
<organism evidence="1 2">
    <name type="scientific">Sphingobacterium anhuiense</name>
    <dbReference type="NCBI Taxonomy" id="493780"/>
    <lineage>
        <taxon>Bacteria</taxon>
        <taxon>Pseudomonadati</taxon>
        <taxon>Bacteroidota</taxon>
        <taxon>Sphingobacteriia</taxon>
        <taxon>Sphingobacteriales</taxon>
        <taxon>Sphingobacteriaceae</taxon>
        <taxon>Sphingobacterium</taxon>
    </lineage>
</organism>
<protein>
    <submittedName>
        <fullName evidence="1">Uncharacterized protein</fullName>
    </submittedName>
</protein>
<sequence length="171" mass="20116">MKQLYEKYMRNFDDSQRAMACSLESITYCVKLINTFGLTNILDLGSGVSTLLFLSQYDNIRSMDTDPKWANKTEAIIRDLLNIQFNVNTNLRDIKDNQYDFIFYDLGNLEDRIYNFPQILSLGAKYIYLDDFHILPYRYYVESKINGYRLVYLPETIDSFGRFGALLIKNN</sequence>
<evidence type="ECO:0000313" key="2">
    <source>
        <dbReference type="Proteomes" id="UP001597509"/>
    </source>
</evidence>
<gene>
    <name evidence="1" type="ORF">ACFS6I_01360</name>
</gene>
<dbReference type="RefSeq" id="WP_380917607.1">
    <property type="nucleotide sequence ID" value="NZ_JBHUPE010000001.1"/>
</dbReference>
<accession>A0ABW5YQ41</accession>
<evidence type="ECO:0000313" key="1">
    <source>
        <dbReference type="EMBL" id="MFD2902554.1"/>
    </source>
</evidence>
<dbReference type="Gene3D" id="3.40.50.150">
    <property type="entry name" value="Vaccinia Virus protein VP39"/>
    <property type="match status" value="1"/>
</dbReference>
<dbReference type="EMBL" id="JBHUPE010000001">
    <property type="protein sequence ID" value="MFD2902554.1"/>
    <property type="molecule type" value="Genomic_DNA"/>
</dbReference>
<dbReference type="InterPro" id="IPR029063">
    <property type="entry name" value="SAM-dependent_MTases_sf"/>
</dbReference>
<dbReference type="Proteomes" id="UP001597509">
    <property type="component" value="Unassembled WGS sequence"/>
</dbReference>